<dbReference type="PANTHER" id="PTHR12098:SF9">
    <property type="entry name" value="E3 UBIQUITIN-PROTEIN LIGASE PELLINO HOMOLOG 3"/>
    <property type="match status" value="1"/>
</dbReference>
<feature type="compositionally biased region" description="Polar residues" evidence="3">
    <location>
        <begin position="55"/>
        <end position="67"/>
    </location>
</feature>
<protein>
    <recommendedName>
        <fullName evidence="8">Pellino E3 ubiquitin protein ligase family member 3</fullName>
    </recommendedName>
</protein>
<reference evidence="6 7" key="1">
    <citation type="submission" date="2021-04" db="EMBL/GenBank/DDBJ databases">
        <authorList>
            <person name="De Guttry C."/>
            <person name="Zahm M."/>
            <person name="Klopp C."/>
            <person name="Cabau C."/>
            <person name="Louis A."/>
            <person name="Berthelot C."/>
            <person name="Parey E."/>
            <person name="Roest Crollius H."/>
            <person name="Montfort J."/>
            <person name="Robinson-Rechavi M."/>
            <person name="Bucao C."/>
            <person name="Bouchez O."/>
            <person name="Gislard M."/>
            <person name="Lluch J."/>
            <person name="Milhes M."/>
            <person name="Lampietro C."/>
            <person name="Lopez Roques C."/>
            <person name="Donnadieu C."/>
            <person name="Braasch I."/>
            <person name="Desvignes T."/>
            <person name="Postlethwait J."/>
            <person name="Bobe J."/>
            <person name="Wedekind C."/>
            <person name="Guiguen Y."/>
        </authorList>
    </citation>
    <scope>NUCLEOTIDE SEQUENCE [LARGE SCALE GENOMIC DNA]</scope>
    <source>
        <strain evidence="6">Cs_M1</strain>
        <tissue evidence="6">Blood</tissue>
    </source>
</reference>
<evidence type="ECO:0000256" key="2">
    <source>
        <dbReference type="ARBA" id="ARBA00022553"/>
    </source>
</evidence>
<evidence type="ECO:0008006" key="8">
    <source>
        <dbReference type="Google" id="ProtNLM"/>
    </source>
</evidence>
<feature type="domain" description="Pellino FHA" evidence="4">
    <location>
        <begin position="120"/>
        <end position="389"/>
    </location>
</feature>
<keyword evidence="2" id="KW-0597">Phosphoprotein</keyword>
<evidence type="ECO:0000313" key="6">
    <source>
        <dbReference type="EMBL" id="KAK6323087.1"/>
    </source>
</evidence>
<name>A0AAN8MA27_9TELE</name>
<accession>A0AAN8MA27</accession>
<dbReference type="GO" id="GO:0061630">
    <property type="term" value="F:ubiquitin protein ligase activity"/>
    <property type="evidence" value="ECO:0007669"/>
    <property type="project" value="InterPro"/>
</dbReference>
<evidence type="ECO:0000259" key="5">
    <source>
        <dbReference type="Pfam" id="PF20723"/>
    </source>
</evidence>
<gene>
    <name evidence="6" type="ORF">J4Q44_G00054260</name>
</gene>
<dbReference type="Proteomes" id="UP001356427">
    <property type="component" value="Unassembled WGS sequence"/>
</dbReference>
<keyword evidence="7" id="KW-1185">Reference proteome</keyword>
<dbReference type="InterPro" id="IPR048335">
    <property type="entry name" value="Pellino_RING"/>
</dbReference>
<dbReference type="GO" id="GO:0008592">
    <property type="term" value="P:regulation of Toll signaling pathway"/>
    <property type="evidence" value="ECO:0007669"/>
    <property type="project" value="InterPro"/>
</dbReference>
<sequence>MLLYLSEAYLLYCTRIRDQQLAGASTLCESEDCLTQESRSPDQLQRRINVGDGGSVNTKSNGPTSENISGCKPTLWSVGMVLEGSSEALCPPPSLELRPSCNKSPLGSCSTPHDGLFPGDKEPVKYGELIVLGHNGSLANGDKGRRRSRLALYKRPKANGVKPDVIHNVSTPLVSKALSNKSQHSISYTLSRSHSVIVEYTHDSNTDMFQIGRSTESMIDFVVTDTAGCSTSGGGGQGQGGGGGGGQSAQSTISRYACRIMCERSAPYTARIYAAGFDSSKNIFLGERAAKWRTSDGLMDGLTTNGVLVMHPAGEFVSEPAPGVWREISVCGNVFALRETRSAQQRGKLVENESNTLQDGSLIDLCGATLLWRTPSGLRRTPTLKQLETLRQELNAARPQCPVGFNTLAFPSLAQREIVDKKQPWVYVNCGHVHGYHNWGYRKDKGHNVGPGGTAPASTGERECPMCRCVGPYVPLWLGCEGGLYLDAGPPTHAFCPCGHVCSEKTVAGWSQIPLPHGTHAFHAACPFCGTWLTGEQGHIKLIFQGPVD</sequence>
<comment type="caution">
    <text evidence="6">The sequence shown here is derived from an EMBL/GenBank/DDBJ whole genome shotgun (WGS) entry which is preliminary data.</text>
</comment>
<dbReference type="InterPro" id="IPR048334">
    <property type="entry name" value="Pellino_FHA"/>
</dbReference>
<organism evidence="6 7">
    <name type="scientific">Coregonus suidteri</name>
    <dbReference type="NCBI Taxonomy" id="861788"/>
    <lineage>
        <taxon>Eukaryota</taxon>
        <taxon>Metazoa</taxon>
        <taxon>Chordata</taxon>
        <taxon>Craniata</taxon>
        <taxon>Vertebrata</taxon>
        <taxon>Euteleostomi</taxon>
        <taxon>Actinopterygii</taxon>
        <taxon>Neopterygii</taxon>
        <taxon>Teleostei</taxon>
        <taxon>Protacanthopterygii</taxon>
        <taxon>Salmoniformes</taxon>
        <taxon>Salmonidae</taxon>
        <taxon>Coregoninae</taxon>
        <taxon>Coregonus</taxon>
    </lineage>
</organism>
<dbReference type="EMBL" id="JAGTTL010000004">
    <property type="protein sequence ID" value="KAK6323087.1"/>
    <property type="molecule type" value="Genomic_DNA"/>
</dbReference>
<proteinExistence type="inferred from homology"/>
<feature type="region of interest" description="Disordered" evidence="3">
    <location>
        <begin position="39"/>
        <end position="67"/>
    </location>
</feature>
<dbReference type="Pfam" id="PF04710">
    <property type="entry name" value="Pellino_FHA"/>
    <property type="match status" value="1"/>
</dbReference>
<evidence type="ECO:0000256" key="3">
    <source>
        <dbReference type="SAM" id="MobiDB-lite"/>
    </source>
</evidence>
<evidence type="ECO:0000256" key="1">
    <source>
        <dbReference type="ARBA" id="ARBA00005639"/>
    </source>
</evidence>
<dbReference type="AlphaFoldDB" id="A0AAN8MA27"/>
<evidence type="ECO:0000313" key="7">
    <source>
        <dbReference type="Proteomes" id="UP001356427"/>
    </source>
</evidence>
<dbReference type="GO" id="GO:0070534">
    <property type="term" value="P:protein K63-linked ubiquitination"/>
    <property type="evidence" value="ECO:0007669"/>
    <property type="project" value="TreeGrafter"/>
</dbReference>
<dbReference type="PANTHER" id="PTHR12098">
    <property type="entry name" value="E3 UBIQUITIN-PROTEIN LIGASE PELLINO-RELATED"/>
    <property type="match status" value="1"/>
</dbReference>
<dbReference type="InterPro" id="IPR006800">
    <property type="entry name" value="Pellino_fam"/>
</dbReference>
<evidence type="ECO:0000259" key="4">
    <source>
        <dbReference type="Pfam" id="PF04710"/>
    </source>
</evidence>
<dbReference type="Pfam" id="PF20723">
    <property type="entry name" value="Pellino_RING"/>
    <property type="match status" value="1"/>
</dbReference>
<comment type="similarity">
    <text evidence="1">Belongs to the pellino family.</text>
</comment>
<feature type="domain" description="Pellino RING" evidence="5">
    <location>
        <begin position="394"/>
        <end position="549"/>
    </location>
</feature>